<comment type="similarity">
    <text evidence="2">Belongs to the glycosyltransferase 2 family.</text>
</comment>
<dbReference type="KEGG" id="rsq:Rsph17025_3618"/>
<evidence type="ECO:0000256" key="5">
    <source>
        <dbReference type="ARBA" id="ARBA00022842"/>
    </source>
</evidence>
<geneLocation type="plasmid" evidence="7">
    <name>pRSPA01</name>
</geneLocation>
<organism evidence="7">
    <name type="scientific">Cereibacter sphaeroides (strain ATCC 17025 / ATH 2.4.3)</name>
    <name type="common">Rhodobacter sphaeroides</name>
    <dbReference type="NCBI Taxonomy" id="349102"/>
    <lineage>
        <taxon>Bacteria</taxon>
        <taxon>Pseudomonadati</taxon>
        <taxon>Pseudomonadota</taxon>
        <taxon>Alphaproteobacteria</taxon>
        <taxon>Rhodobacterales</taxon>
        <taxon>Paracoccaceae</taxon>
        <taxon>Cereibacter</taxon>
    </lineage>
</organism>
<dbReference type="InterPro" id="IPR029044">
    <property type="entry name" value="Nucleotide-diphossugar_trans"/>
</dbReference>
<dbReference type="CAZy" id="GT2">
    <property type="family name" value="Glycosyltransferase Family 2"/>
</dbReference>
<feature type="domain" description="Glycosyltransferase 2-like" evidence="6">
    <location>
        <begin position="8"/>
        <end position="90"/>
    </location>
</feature>
<comment type="cofactor">
    <cofactor evidence="1">
        <name>Mg(2+)</name>
        <dbReference type="ChEBI" id="CHEBI:18420"/>
    </cofactor>
</comment>
<dbReference type="PANTHER" id="PTHR48090:SF10">
    <property type="entry name" value="GLUCOSYL-3-PHOSPHOGLYCERATE SYNTHASE"/>
    <property type="match status" value="1"/>
</dbReference>
<proteinExistence type="inferred from homology"/>
<evidence type="ECO:0000313" key="7">
    <source>
        <dbReference type="EMBL" id="ABP72487.1"/>
    </source>
</evidence>
<dbReference type="PANTHER" id="PTHR48090">
    <property type="entry name" value="UNDECAPRENYL-PHOSPHATE 4-DEOXY-4-FORMAMIDO-L-ARABINOSE TRANSFERASE-RELATED"/>
    <property type="match status" value="1"/>
</dbReference>
<name>A4WYM3_CERS5</name>
<accession>A4WYM3</accession>
<dbReference type="Pfam" id="PF00535">
    <property type="entry name" value="Glycos_transf_2"/>
    <property type="match status" value="1"/>
</dbReference>
<dbReference type="BioCyc" id="RSPH349102:G1G8M-3722-MONOMER"/>
<dbReference type="Gene3D" id="3.90.550.10">
    <property type="entry name" value="Spore Coat Polysaccharide Biosynthesis Protein SpsA, Chain A"/>
    <property type="match status" value="1"/>
</dbReference>
<dbReference type="InterPro" id="IPR050256">
    <property type="entry name" value="Glycosyltransferase_2"/>
</dbReference>
<dbReference type="AlphaFoldDB" id="A4WYM3"/>
<dbReference type="EMBL" id="CP000662">
    <property type="protein sequence ID" value="ABP72487.1"/>
    <property type="molecule type" value="Genomic_DNA"/>
</dbReference>
<keyword evidence="3" id="KW-0328">Glycosyltransferase</keyword>
<dbReference type="SUPFAM" id="SSF53448">
    <property type="entry name" value="Nucleotide-diphospho-sugar transferases"/>
    <property type="match status" value="1"/>
</dbReference>
<reference evidence="7" key="1">
    <citation type="submission" date="2007-04" db="EMBL/GenBank/DDBJ databases">
        <title>Complete sequence of plasmid pRSPA01 of Rhodobacter sphaeroides ATCC 17025.</title>
        <authorList>
            <consortium name="US DOE Joint Genome Institute"/>
            <person name="Copeland A."/>
            <person name="Lucas S."/>
            <person name="Lapidus A."/>
            <person name="Barry K."/>
            <person name="Detter J.C."/>
            <person name="Glavina del Rio T."/>
            <person name="Hammon N."/>
            <person name="Israni S."/>
            <person name="Dalin E."/>
            <person name="Tice H."/>
            <person name="Pitluck S."/>
            <person name="Chertkov O."/>
            <person name="Brettin T."/>
            <person name="Bruce D."/>
            <person name="Han C."/>
            <person name="Schmutz J."/>
            <person name="Larimer F."/>
            <person name="Land M."/>
            <person name="Hauser L."/>
            <person name="Kyrpides N."/>
            <person name="Kim E."/>
            <person name="Richardson P."/>
            <person name="Mackenzie C."/>
            <person name="Choudhary M."/>
            <person name="Donohue T.J."/>
            <person name="Kaplan S."/>
        </authorList>
    </citation>
    <scope>NUCLEOTIDE SEQUENCE [LARGE SCALE GENOMIC DNA]</scope>
    <source>
        <strain evidence="7">ATCC 17025</strain>
        <plasmid evidence="7">pRSPA01</plasmid>
    </source>
</reference>
<sequence>MSLATVTCLIPAFNEGRRIGAVLAAACANRLVDEVIVIDDGSTDDTAEVAERAGVRVLRQPANRGKSAALARGIAAAQGDLILLLDADLRGLTANHVTDLLAPVLLDEAEGSLSLRGNAPLPWRLLGLDYISGERVLPRALLADRLDAIARLPRFGFEAYLNALWIASAARLAVVRWPDVASPAKAGKRGLAAGLLADALMLGDIFRTIPPHRALGQIVALQRQRLCGHRRLPLVPILGR</sequence>
<dbReference type="InterPro" id="IPR001173">
    <property type="entry name" value="Glyco_trans_2-like"/>
</dbReference>
<dbReference type="HOGENOM" id="CLU_033536_6_1_5"/>
<protein>
    <recommendedName>
        <fullName evidence="6">Glycosyltransferase 2-like domain-containing protein</fullName>
    </recommendedName>
</protein>
<gene>
    <name evidence="7" type="ordered locus">Rsph17025_3618</name>
</gene>
<evidence type="ECO:0000256" key="1">
    <source>
        <dbReference type="ARBA" id="ARBA00001946"/>
    </source>
</evidence>
<evidence type="ECO:0000256" key="2">
    <source>
        <dbReference type="ARBA" id="ARBA00006739"/>
    </source>
</evidence>
<dbReference type="GO" id="GO:0016757">
    <property type="term" value="F:glycosyltransferase activity"/>
    <property type="evidence" value="ECO:0007669"/>
    <property type="project" value="UniProtKB-KW"/>
</dbReference>
<evidence type="ECO:0000256" key="3">
    <source>
        <dbReference type="ARBA" id="ARBA00022676"/>
    </source>
</evidence>
<keyword evidence="5" id="KW-0460">Magnesium</keyword>
<evidence type="ECO:0000256" key="4">
    <source>
        <dbReference type="ARBA" id="ARBA00022679"/>
    </source>
</evidence>
<evidence type="ECO:0000259" key="6">
    <source>
        <dbReference type="Pfam" id="PF00535"/>
    </source>
</evidence>
<keyword evidence="4" id="KW-0808">Transferase</keyword>
<keyword evidence="7" id="KW-0614">Plasmid</keyword>